<evidence type="ECO:0000313" key="4">
    <source>
        <dbReference type="EMBL" id="CAB4833111.1"/>
    </source>
</evidence>
<dbReference type="PANTHER" id="PTHR21240:SF28">
    <property type="entry name" value="ISO-OROTATE DECARBOXYLASE (EUROFUNG)"/>
    <property type="match status" value="1"/>
</dbReference>
<dbReference type="SUPFAM" id="SSF51556">
    <property type="entry name" value="Metallo-dependent hydrolases"/>
    <property type="match status" value="1"/>
</dbReference>
<evidence type="ECO:0000313" key="3">
    <source>
        <dbReference type="EMBL" id="CAB4729025.1"/>
    </source>
</evidence>
<reference evidence="3" key="1">
    <citation type="submission" date="2020-05" db="EMBL/GenBank/DDBJ databases">
        <authorList>
            <person name="Chiriac C."/>
            <person name="Salcher M."/>
            <person name="Ghai R."/>
            <person name="Kavagutti S V."/>
        </authorList>
    </citation>
    <scope>NUCLEOTIDE SEQUENCE</scope>
</reference>
<dbReference type="Pfam" id="PF04909">
    <property type="entry name" value="Amidohydro_2"/>
    <property type="match status" value="1"/>
</dbReference>
<dbReference type="Gene3D" id="3.20.20.140">
    <property type="entry name" value="Metal-dependent hydrolases"/>
    <property type="match status" value="1"/>
</dbReference>
<evidence type="ECO:0000313" key="6">
    <source>
        <dbReference type="EMBL" id="CAB5000136.1"/>
    </source>
</evidence>
<name>A0A6J6S2Y0_9ZZZZ</name>
<keyword evidence="1" id="KW-0456">Lyase</keyword>
<sequence>MSTITTAAEVRSHLQHPIVDADGHIVECLPVLIDHIRKVAGDDVADRFGGTAVTYSSRSSKLLERSPTHGRAPTRGVAMAPWWALPTNARDRATGFLPGLLAERLDEIGIDFAVLYSSVGLACIGHPDTAIRTGACRGLNHYLADVTDGYQHLMTATAVVPTNTPDEAIAELDYAVQQLGFRSVMFNDLVLRPADGGGGVARCDLLALDSDHDYDPLWARCVDLGVAVTVHSGAQGYGLRTSSSRYMFNHIGNFGAAGHAFAKAVFFGGVTNRFPTLNFAFLEGGVAWGVQLLCDLVDRFAKRGGENIDRLNPGHLDLDEWNRILDQYGGARFADPGVREAMAAQSDNPPVEIDDYRACGVASAADIGRHFDNFYFGCEADDPTIRWAYAKDVNPGGTCLRPVLGSDLGHWDVSNMLDVLPEAYELVDHGHLDHDQFRDFSCDNAIRLHGLMNPNFFDGTAVEHYASTLIAEEVAVRAQVAGR</sequence>
<feature type="domain" description="Amidohydrolase-related" evidence="2">
    <location>
        <begin position="125"/>
        <end position="299"/>
    </location>
</feature>
<evidence type="ECO:0000313" key="5">
    <source>
        <dbReference type="EMBL" id="CAB4930348.1"/>
    </source>
</evidence>
<dbReference type="GO" id="GO:0016831">
    <property type="term" value="F:carboxy-lyase activity"/>
    <property type="evidence" value="ECO:0007669"/>
    <property type="project" value="InterPro"/>
</dbReference>
<dbReference type="AlphaFoldDB" id="A0A6J6S2Y0"/>
<dbReference type="InterPro" id="IPR032466">
    <property type="entry name" value="Metal_Hydrolase"/>
</dbReference>
<dbReference type="EMBL" id="CAFBMH010000137">
    <property type="protein sequence ID" value="CAB4930348.1"/>
    <property type="molecule type" value="Genomic_DNA"/>
</dbReference>
<gene>
    <name evidence="3" type="ORF">UFOPK2754_00344</name>
    <name evidence="4" type="ORF">UFOPK3139_01762</name>
    <name evidence="5" type="ORF">UFOPK3543_02620</name>
    <name evidence="6" type="ORF">UFOPK3967_01573</name>
</gene>
<evidence type="ECO:0000259" key="2">
    <source>
        <dbReference type="Pfam" id="PF04909"/>
    </source>
</evidence>
<dbReference type="EMBL" id="CAFABA010000073">
    <property type="protein sequence ID" value="CAB4833111.1"/>
    <property type="molecule type" value="Genomic_DNA"/>
</dbReference>
<dbReference type="EMBL" id="CAFBOS010000092">
    <property type="protein sequence ID" value="CAB5000136.1"/>
    <property type="molecule type" value="Genomic_DNA"/>
</dbReference>
<dbReference type="PANTHER" id="PTHR21240">
    <property type="entry name" value="2-AMINO-3-CARBOXYLMUCONATE-6-SEMIALDEHYDE DECARBOXYLASE"/>
    <property type="match status" value="1"/>
</dbReference>
<dbReference type="InterPro" id="IPR006680">
    <property type="entry name" value="Amidohydro-rel"/>
</dbReference>
<dbReference type="GO" id="GO:0016787">
    <property type="term" value="F:hydrolase activity"/>
    <property type="evidence" value="ECO:0007669"/>
    <property type="project" value="InterPro"/>
</dbReference>
<accession>A0A6J6S2Y0</accession>
<evidence type="ECO:0000256" key="1">
    <source>
        <dbReference type="ARBA" id="ARBA00023239"/>
    </source>
</evidence>
<proteinExistence type="predicted"/>
<protein>
    <submittedName>
        <fullName evidence="3">Unannotated protein</fullName>
    </submittedName>
</protein>
<organism evidence="3">
    <name type="scientific">freshwater metagenome</name>
    <dbReference type="NCBI Taxonomy" id="449393"/>
    <lineage>
        <taxon>unclassified sequences</taxon>
        <taxon>metagenomes</taxon>
        <taxon>ecological metagenomes</taxon>
    </lineage>
</organism>
<dbReference type="GO" id="GO:0019748">
    <property type="term" value="P:secondary metabolic process"/>
    <property type="evidence" value="ECO:0007669"/>
    <property type="project" value="TreeGrafter"/>
</dbReference>
<dbReference type="GO" id="GO:0005737">
    <property type="term" value="C:cytoplasm"/>
    <property type="evidence" value="ECO:0007669"/>
    <property type="project" value="TreeGrafter"/>
</dbReference>
<dbReference type="EMBL" id="CAEZYR010000007">
    <property type="protein sequence ID" value="CAB4729025.1"/>
    <property type="molecule type" value="Genomic_DNA"/>
</dbReference>
<dbReference type="InterPro" id="IPR032465">
    <property type="entry name" value="ACMSD"/>
</dbReference>